<sequence length="74" mass="8407">MTLDRLKIGKSSKIVEVRGEGALRRRLLDMGLTPNTEVMVRKMAPMGDPIEIHLRGYELTLRMDDAKKIVIEEA</sequence>
<protein>
    <submittedName>
        <fullName evidence="3">FeoA domain protein</fullName>
    </submittedName>
    <submittedName>
        <fullName evidence="4">Ferrous iron transport protein A</fullName>
    </submittedName>
</protein>
<dbReference type="InterPro" id="IPR007167">
    <property type="entry name" value="Fe-transptr_FeoA-like"/>
</dbReference>
<dbReference type="Pfam" id="PF04023">
    <property type="entry name" value="FeoA"/>
    <property type="match status" value="1"/>
</dbReference>
<dbReference type="EMBL" id="CP060286">
    <property type="protein sequence ID" value="QNK42286.1"/>
    <property type="molecule type" value="Genomic_DNA"/>
</dbReference>
<keyword evidence="5" id="KW-1185">Reference proteome</keyword>
<dbReference type="OrthoDB" id="9811076at2"/>
<dbReference type="EMBL" id="VWXL01000014">
    <property type="protein sequence ID" value="MVB09837.1"/>
    <property type="molecule type" value="Genomic_DNA"/>
</dbReference>
<dbReference type="GO" id="GO:0046914">
    <property type="term" value="F:transition metal ion binding"/>
    <property type="evidence" value="ECO:0007669"/>
    <property type="project" value="InterPro"/>
</dbReference>
<dbReference type="Gene3D" id="2.30.30.90">
    <property type="match status" value="1"/>
</dbReference>
<dbReference type="AlphaFoldDB" id="A0A6N8HW96"/>
<evidence type="ECO:0000313" key="6">
    <source>
        <dbReference type="Proteomes" id="UP000515909"/>
    </source>
</evidence>
<organism evidence="3 5">
    <name type="scientific">Caproicibacter fermentans</name>
    <dbReference type="NCBI Taxonomy" id="2576756"/>
    <lineage>
        <taxon>Bacteria</taxon>
        <taxon>Bacillati</taxon>
        <taxon>Bacillota</taxon>
        <taxon>Clostridia</taxon>
        <taxon>Eubacteriales</taxon>
        <taxon>Acutalibacteraceae</taxon>
        <taxon>Caproicibacter</taxon>
    </lineage>
</organism>
<dbReference type="Proteomes" id="UP000515909">
    <property type="component" value="Chromosome"/>
</dbReference>
<gene>
    <name evidence="3" type="ORF">CAFE_05020</name>
    <name evidence="4" type="ORF">HCR03_08800</name>
</gene>
<evidence type="ECO:0000259" key="2">
    <source>
        <dbReference type="SMART" id="SM00899"/>
    </source>
</evidence>
<reference evidence="4 6" key="2">
    <citation type="submission" date="2020-08" db="EMBL/GenBank/DDBJ databases">
        <title>The isolate Caproiciproducens sp. 7D4C2 produces n-caproate at mildly acidic conditions from hexoses: genome and rBOX comparison with related strains and chain-elongating bacteria.</title>
        <authorList>
            <person name="Esquivel-Elizondo S."/>
            <person name="Bagci C."/>
            <person name="Temovska M."/>
            <person name="Jeon B.S."/>
            <person name="Bessarab I."/>
            <person name="Williams R.B.H."/>
            <person name="Huson D.H."/>
            <person name="Angenent L.T."/>
        </authorList>
    </citation>
    <scope>NUCLEOTIDE SEQUENCE [LARGE SCALE GENOMIC DNA]</scope>
    <source>
        <strain evidence="4 6">7D4C2</strain>
    </source>
</reference>
<feature type="domain" description="Ferrous iron transporter FeoA-like" evidence="2">
    <location>
        <begin position="1"/>
        <end position="73"/>
    </location>
</feature>
<dbReference type="SUPFAM" id="SSF50037">
    <property type="entry name" value="C-terminal domain of transcriptional repressors"/>
    <property type="match status" value="1"/>
</dbReference>
<dbReference type="PANTHER" id="PTHR42954:SF2">
    <property type="entry name" value="FE(2+) TRANSPORT PROTEIN A"/>
    <property type="match status" value="1"/>
</dbReference>
<dbReference type="Proteomes" id="UP000469440">
    <property type="component" value="Unassembled WGS sequence"/>
</dbReference>
<dbReference type="InterPro" id="IPR008988">
    <property type="entry name" value="Transcriptional_repressor_C"/>
</dbReference>
<proteinExistence type="predicted"/>
<evidence type="ECO:0000313" key="5">
    <source>
        <dbReference type="Proteomes" id="UP000469440"/>
    </source>
</evidence>
<accession>A0A6N8HW96</accession>
<dbReference type="InterPro" id="IPR038157">
    <property type="entry name" value="FeoA_core_dom"/>
</dbReference>
<accession>A0A7G8TF95</accession>
<evidence type="ECO:0000313" key="4">
    <source>
        <dbReference type="EMBL" id="QNK42286.1"/>
    </source>
</evidence>
<dbReference type="PANTHER" id="PTHR42954">
    <property type="entry name" value="FE(2+) TRANSPORT PROTEIN A"/>
    <property type="match status" value="1"/>
</dbReference>
<dbReference type="KEGG" id="cfem:HCR03_08800"/>
<dbReference type="SMART" id="SM00899">
    <property type="entry name" value="FeoA"/>
    <property type="match status" value="1"/>
</dbReference>
<dbReference type="RefSeq" id="WP_066644948.1">
    <property type="nucleotide sequence ID" value="NZ_CP060286.1"/>
</dbReference>
<keyword evidence="1" id="KW-0408">Iron</keyword>
<evidence type="ECO:0000313" key="3">
    <source>
        <dbReference type="EMBL" id="MVB09837.1"/>
    </source>
</evidence>
<reference evidence="3 5" key="1">
    <citation type="submission" date="2019-09" db="EMBL/GenBank/DDBJ databases">
        <title>Genome sequence of Clostridium sp. EA1.</title>
        <authorList>
            <person name="Poehlein A."/>
            <person name="Bengelsdorf F.R."/>
            <person name="Daniel R."/>
        </authorList>
    </citation>
    <scope>NUCLEOTIDE SEQUENCE [LARGE SCALE GENOMIC DNA]</scope>
    <source>
        <strain evidence="3 5">EA1</strain>
    </source>
</reference>
<dbReference type="InterPro" id="IPR052713">
    <property type="entry name" value="FeoA"/>
</dbReference>
<evidence type="ECO:0000256" key="1">
    <source>
        <dbReference type="ARBA" id="ARBA00023004"/>
    </source>
</evidence>
<name>A0A6N8HW96_9FIRM</name>